<evidence type="ECO:0000256" key="5">
    <source>
        <dbReference type="ARBA" id="ARBA00022963"/>
    </source>
</evidence>
<dbReference type="GO" id="GO:0016042">
    <property type="term" value="P:lipid catabolic process"/>
    <property type="evidence" value="ECO:0007669"/>
    <property type="project" value="UniProtKB-UniRule"/>
</dbReference>
<reference evidence="12 13" key="1">
    <citation type="submission" date="2019-08" db="EMBL/GenBank/DDBJ databases">
        <title>The genome sequence of a newly discovered highly antifungal drug resistant Aspergillus species, Aspergillus tanneri NIH 1004.</title>
        <authorList>
            <person name="Mounaud S."/>
            <person name="Singh I."/>
            <person name="Joardar V."/>
            <person name="Pakala S."/>
            <person name="Pakala S."/>
            <person name="Venepally P."/>
            <person name="Chung J.K."/>
            <person name="Losada L."/>
            <person name="Nierman W.C."/>
        </authorList>
    </citation>
    <scope>NUCLEOTIDE SEQUENCE [LARGE SCALE GENOMIC DNA]</scope>
    <source>
        <strain evidence="12 13">NIH1004</strain>
    </source>
</reference>
<dbReference type="PANTHER" id="PTHR24185:SF1">
    <property type="entry name" value="CALCIUM-INDEPENDENT PHOSPHOLIPASE A2-GAMMA"/>
    <property type="match status" value="1"/>
</dbReference>
<dbReference type="GO" id="GO:0016020">
    <property type="term" value="C:membrane"/>
    <property type="evidence" value="ECO:0007669"/>
    <property type="project" value="TreeGrafter"/>
</dbReference>
<evidence type="ECO:0000256" key="4">
    <source>
        <dbReference type="ARBA" id="ARBA00022833"/>
    </source>
</evidence>
<name>A0A5M9M4V6_9EURO</name>
<feature type="short sequence motif" description="DGA/G" evidence="8">
    <location>
        <begin position="1115"/>
        <end position="1117"/>
    </location>
</feature>
<feature type="domain" description="PNPLA" evidence="11">
    <location>
        <begin position="914"/>
        <end position="1128"/>
    </location>
</feature>
<dbReference type="RefSeq" id="XP_033421404.1">
    <property type="nucleotide sequence ID" value="XM_033575549.1"/>
</dbReference>
<evidence type="ECO:0000259" key="11">
    <source>
        <dbReference type="PROSITE" id="PS51635"/>
    </source>
</evidence>
<dbReference type="GeneID" id="54333683"/>
<dbReference type="Proteomes" id="UP000324241">
    <property type="component" value="Unassembled WGS sequence"/>
</dbReference>
<keyword evidence="5 8" id="KW-0442">Lipid degradation</keyword>
<feature type="short sequence motif" description="GXGXXG" evidence="8">
    <location>
        <begin position="918"/>
        <end position="923"/>
    </location>
</feature>
<evidence type="ECO:0000256" key="6">
    <source>
        <dbReference type="ARBA" id="ARBA00023098"/>
    </source>
</evidence>
<keyword evidence="4" id="KW-0862">Zinc</keyword>
<comment type="caution">
    <text evidence="12">The sequence shown here is derived from an EMBL/GenBank/DDBJ whole genome shotgun (WGS) entry which is preliminary data.</text>
</comment>
<evidence type="ECO:0008006" key="14">
    <source>
        <dbReference type="Google" id="ProtNLM"/>
    </source>
</evidence>
<dbReference type="PROSITE" id="PS50089">
    <property type="entry name" value="ZF_RING_2"/>
    <property type="match status" value="1"/>
</dbReference>
<feature type="short sequence motif" description="GXSXG" evidence="8">
    <location>
        <begin position="952"/>
        <end position="956"/>
    </location>
</feature>
<dbReference type="OrthoDB" id="194358at2759"/>
<feature type="domain" description="RING-type" evidence="10">
    <location>
        <begin position="845"/>
        <end position="888"/>
    </location>
</feature>
<proteinExistence type="predicted"/>
<dbReference type="InterPro" id="IPR017907">
    <property type="entry name" value="Znf_RING_CS"/>
</dbReference>
<keyword evidence="6 8" id="KW-0443">Lipid metabolism</keyword>
<dbReference type="SUPFAM" id="SSF52540">
    <property type="entry name" value="P-loop containing nucleoside triphosphate hydrolases"/>
    <property type="match status" value="1"/>
</dbReference>
<dbReference type="PROSITE" id="PS51635">
    <property type="entry name" value="PNPLA"/>
    <property type="match status" value="1"/>
</dbReference>
<dbReference type="InterPro" id="IPR016035">
    <property type="entry name" value="Acyl_Trfase/lysoPLipase"/>
</dbReference>
<dbReference type="EMBL" id="QUQM01000008">
    <property type="protein sequence ID" value="KAA8642042.1"/>
    <property type="molecule type" value="Genomic_DNA"/>
</dbReference>
<dbReference type="InterPro" id="IPR002641">
    <property type="entry name" value="PNPLA_dom"/>
</dbReference>
<evidence type="ECO:0000256" key="1">
    <source>
        <dbReference type="ARBA" id="ARBA00022723"/>
    </source>
</evidence>
<organism evidence="12 13">
    <name type="scientific">Aspergillus tanneri</name>
    <dbReference type="NCBI Taxonomy" id="1220188"/>
    <lineage>
        <taxon>Eukaryota</taxon>
        <taxon>Fungi</taxon>
        <taxon>Dikarya</taxon>
        <taxon>Ascomycota</taxon>
        <taxon>Pezizomycotina</taxon>
        <taxon>Eurotiomycetes</taxon>
        <taxon>Eurotiomycetidae</taxon>
        <taxon>Eurotiales</taxon>
        <taxon>Aspergillaceae</taxon>
        <taxon>Aspergillus</taxon>
        <taxon>Aspergillus subgen. Circumdati</taxon>
    </lineage>
</organism>
<dbReference type="SUPFAM" id="SSF52151">
    <property type="entry name" value="FabD/lysophospholipase-like"/>
    <property type="match status" value="1"/>
</dbReference>
<evidence type="ECO:0000256" key="2">
    <source>
        <dbReference type="ARBA" id="ARBA00022771"/>
    </source>
</evidence>
<dbReference type="Pfam" id="PF01734">
    <property type="entry name" value="Patatin"/>
    <property type="match status" value="1"/>
</dbReference>
<dbReference type="Gene3D" id="3.40.1090.10">
    <property type="entry name" value="Cytosolic phospholipase A2 catalytic domain"/>
    <property type="match status" value="1"/>
</dbReference>
<keyword evidence="1" id="KW-0479">Metal-binding</keyword>
<accession>A0A5M9M4V6</accession>
<evidence type="ECO:0000259" key="10">
    <source>
        <dbReference type="PROSITE" id="PS50089"/>
    </source>
</evidence>
<evidence type="ECO:0000313" key="13">
    <source>
        <dbReference type="Proteomes" id="UP000324241"/>
    </source>
</evidence>
<keyword evidence="2 7" id="KW-0863">Zinc-finger</keyword>
<protein>
    <recommendedName>
        <fullName evidence="14">PNPLA domain-containing protein</fullName>
    </recommendedName>
</protein>
<evidence type="ECO:0000256" key="7">
    <source>
        <dbReference type="PROSITE-ProRule" id="PRU00175"/>
    </source>
</evidence>
<dbReference type="GO" id="GO:0046486">
    <property type="term" value="P:glycerolipid metabolic process"/>
    <property type="evidence" value="ECO:0007669"/>
    <property type="project" value="UniProtKB-ARBA"/>
</dbReference>
<feature type="active site" description="Proton acceptor" evidence="8">
    <location>
        <position position="1115"/>
    </location>
</feature>
<feature type="active site" description="Nucleophile" evidence="8">
    <location>
        <position position="954"/>
    </location>
</feature>
<sequence>MPPKPPVKPKHLRANSAQNPSEAHVPDPGTRRSYGLYSMATNLPGPSDSPNIRINTHEEALSRAGSAAFDALSVFEDPQEESLIDLSPVESTTPTVWSSQCSEVSEDMQNILKPANVQSHFMRPSLVKGPPQMPVHYMKSDEELARSLARQYSLLDIDNLSDVSPMFRDQMDSVMKPKTQGVEPQGPLLSLSTDEPNYADRAECADNPNGESEDEERCYCGKYPAYNGKCFFCYPCGHVFCANCWIKSPPHTRQRVQGGIPHEMTDPKLAKIIEQTLEIEVDEKTQAWMHMQDEDSSWFGTIRDEDDDMIFQDHGRYANLMAEMAEMSSRRKQLRYPSLVSFVGQTGAGKSTLVKLLIELQSASQQKRQVPVVGSIKHQDLPTSGDVHLYSDPVSADTANPILYADCEGLDGGERAPMGVKFMKTARRIAANQVPEEIRTRSSPSERDIIWATTERTKSREYIVRNLYPRLLYTFSDTIVFVTKNPRVVENVVDQLIEWASAALEKSSNQPVLPHAIIILNAAENNTDPRLWDIDQSTEHLMDNMNEAIERNHNLRARVAFWAPRQRRITCIRDLLLSYYSTIRVVRIPERGRPKLINEQIERLYQEINRACLESLEAKRKLRMLLNSDELQPYLQQAFDHFTCDLELPFDFVQASFANSPIHSDFGGNILKLAINILDVWKDKLDGPAIFKELSYIVASCVMLDSARRKTLGPAESVFPEYLEHFDDALDDFCDRHWPCEYVSTEGRCVNVRSGHHAKGHQLKDGRVLAVQEYQSSFSAGEFRQTFRSMIFTNLVFLRQKLLNAMGSSAELELREAALIHRDSVLKNFYHHLGGPKEFVSHTACYACLVEPPEHLLPCGHVLCTPCVKIFGAKKGKYDFEILSCPLHFLENEGECPPFWPISIKPPRAGTRILTLDGGGVRGIVELTILQQIERALGHGLYIQDFFDLIVGTSTGGIIALGLGACGNSVQDCTVAFRSLCHEAFTKRKGIGVPGIGQIISASKHSQFETRPLEYALRTFYGEDRLFGGPRQGINSACLRRLTKVAVPTTTTAGSVTVLANYNRHSAVDELSYRFYRSEKPENEMKIWEAARATSAAPTIFKPFFHSPSGQGYQDGAIYYNNPMEIAIRERRLLWPDTLENQHPDVFLSVGTGYKPKALAQEPHLPSRPSSWGVVSHFKSLAKIAIDHIHSSLNSERTWKTYFEKNPPPPRFDRYIRANLALDSDPPKLEDVKAIDQLSDMARSRFTKDRDFIRSIADRLIASSFYFEPLIAPNMIENDDGSVSLKGNILCRFAWGSEQIRRLGESFHQLSKNTFNRGRSGSQTDGHQPFFMIRERRRERDEQFIVIEDQTIRSMIRDCQFSMGKIEVRLTQRMAETEIFLCLDGNRNEPTYYPISGFPRCLLEEDMTGDTGTGGGPKMTYYSSWEELEMAAKQTMEHIRKNSILKDDFLLAFIHGVQDGAHRDVHSKMAVVYVIQDYLMEIRQDISDESCWRNKSSQHLDELDLLSG</sequence>
<feature type="region of interest" description="Disordered" evidence="9">
    <location>
        <begin position="1"/>
        <end position="49"/>
    </location>
</feature>
<evidence type="ECO:0000256" key="8">
    <source>
        <dbReference type="PROSITE-ProRule" id="PRU01161"/>
    </source>
</evidence>
<evidence type="ECO:0000256" key="3">
    <source>
        <dbReference type="ARBA" id="ARBA00022801"/>
    </source>
</evidence>
<dbReference type="VEuPathDB" id="FungiDB:EYZ11_005583"/>
<gene>
    <name evidence="12" type="ORF">ATNIH1004_010982</name>
</gene>
<keyword evidence="3 8" id="KW-0378">Hydrolase</keyword>
<evidence type="ECO:0000256" key="9">
    <source>
        <dbReference type="SAM" id="MobiDB-lite"/>
    </source>
</evidence>
<dbReference type="InterPro" id="IPR001841">
    <property type="entry name" value="Znf_RING"/>
</dbReference>
<dbReference type="PROSITE" id="PS00518">
    <property type="entry name" value="ZF_RING_1"/>
    <property type="match status" value="1"/>
</dbReference>
<dbReference type="GO" id="GO:0008270">
    <property type="term" value="F:zinc ion binding"/>
    <property type="evidence" value="ECO:0007669"/>
    <property type="project" value="UniProtKB-KW"/>
</dbReference>
<evidence type="ECO:0000313" key="12">
    <source>
        <dbReference type="EMBL" id="KAA8642042.1"/>
    </source>
</evidence>
<dbReference type="GO" id="GO:0047499">
    <property type="term" value="F:calcium-independent phospholipase A2 activity"/>
    <property type="evidence" value="ECO:0007669"/>
    <property type="project" value="TreeGrafter"/>
</dbReference>
<dbReference type="PANTHER" id="PTHR24185">
    <property type="entry name" value="CALCIUM-INDEPENDENT PHOSPHOLIPASE A2-GAMMA"/>
    <property type="match status" value="1"/>
</dbReference>
<dbReference type="CDD" id="cd07199">
    <property type="entry name" value="Pat17_PNPLA8_PNPLA9_like"/>
    <property type="match status" value="1"/>
</dbReference>
<dbReference type="InterPro" id="IPR027417">
    <property type="entry name" value="P-loop_NTPase"/>
</dbReference>
<dbReference type="GO" id="GO:0019369">
    <property type="term" value="P:arachidonate metabolic process"/>
    <property type="evidence" value="ECO:0007669"/>
    <property type="project" value="TreeGrafter"/>
</dbReference>